<organism evidence="1 2">
    <name type="scientific">Phaseolus coccineus</name>
    <name type="common">Scarlet runner bean</name>
    <name type="synonym">Phaseolus multiflorus</name>
    <dbReference type="NCBI Taxonomy" id="3886"/>
    <lineage>
        <taxon>Eukaryota</taxon>
        <taxon>Viridiplantae</taxon>
        <taxon>Streptophyta</taxon>
        <taxon>Embryophyta</taxon>
        <taxon>Tracheophyta</taxon>
        <taxon>Spermatophyta</taxon>
        <taxon>Magnoliopsida</taxon>
        <taxon>eudicotyledons</taxon>
        <taxon>Gunneridae</taxon>
        <taxon>Pentapetalae</taxon>
        <taxon>rosids</taxon>
        <taxon>fabids</taxon>
        <taxon>Fabales</taxon>
        <taxon>Fabaceae</taxon>
        <taxon>Papilionoideae</taxon>
        <taxon>50 kb inversion clade</taxon>
        <taxon>NPAAA clade</taxon>
        <taxon>indigoferoid/millettioid clade</taxon>
        <taxon>Phaseoleae</taxon>
        <taxon>Phaseolus</taxon>
    </lineage>
</organism>
<dbReference type="AlphaFoldDB" id="A0AAN9NZX4"/>
<reference evidence="1 2" key="1">
    <citation type="submission" date="2024-01" db="EMBL/GenBank/DDBJ databases">
        <title>The genomes of 5 underutilized Papilionoideae crops provide insights into root nodulation and disease resistanc.</title>
        <authorList>
            <person name="Jiang F."/>
        </authorList>
    </citation>
    <scope>NUCLEOTIDE SEQUENCE [LARGE SCALE GENOMIC DNA]</scope>
    <source>
        <strain evidence="1">JINMINGXINNONG_FW02</strain>
        <tissue evidence="1">Leaves</tissue>
    </source>
</reference>
<evidence type="ECO:0000313" key="2">
    <source>
        <dbReference type="Proteomes" id="UP001374584"/>
    </source>
</evidence>
<evidence type="ECO:0000313" key="1">
    <source>
        <dbReference type="EMBL" id="KAK7382141.1"/>
    </source>
</evidence>
<protein>
    <submittedName>
        <fullName evidence="1">Uncharacterized protein</fullName>
    </submittedName>
</protein>
<comment type="caution">
    <text evidence="1">The sequence shown here is derived from an EMBL/GenBank/DDBJ whole genome shotgun (WGS) entry which is preliminary data.</text>
</comment>
<name>A0AAN9NZX4_PHACN</name>
<proteinExistence type="predicted"/>
<gene>
    <name evidence="1" type="ORF">VNO80_00862</name>
</gene>
<dbReference type="Proteomes" id="UP001374584">
    <property type="component" value="Unassembled WGS sequence"/>
</dbReference>
<accession>A0AAN9NZX4</accession>
<dbReference type="EMBL" id="JAYMYR010000001">
    <property type="protein sequence ID" value="KAK7382141.1"/>
    <property type="molecule type" value="Genomic_DNA"/>
</dbReference>
<keyword evidence="2" id="KW-1185">Reference proteome</keyword>
<sequence length="235" mass="23355">MDSQLRFVRQGRAADWKEGGGGGACCGHDRAGVVPLVSPAVACDAVVNVASFEGPDVASSTLMSSEAGGEGQRLSVAVDDDAGTGKETGDGATGTGGGAIAAAGVNVGTSTVAEQRAATADAVVHAGSSTGHGGGEEVSGGCVVAGVTQAKGEEGGFDGENKGSLGCEAIGETVSVVGRTGLVWSREDDGAAKMSTPKGTGKARRRWKVGKEMGFTLLSEEEVVLNRLSSLKNRD</sequence>